<evidence type="ECO:0000259" key="9">
    <source>
        <dbReference type="Pfam" id="PF01636"/>
    </source>
</evidence>
<dbReference type="InterPro" id="IPR011009">
    <property type="entry name" value="Kinase-like_dom_sf"/>
</dbReference>
<evidence type="ECO:0000313" key="10">
    <source>
        <dbReference type="EMBL" id="CAA9409438.1"/>
    </source>
</evidence>
<feature type="domain" description="Aminoglycoside phosphotransferase" evidence="9">
    <location>
        <begin position="36"/>
        <end position="259"/>
    </location>
</feature>
<comment type="catalytic activity">
    <reaction evidence="5">
        <text>(5R)-5-hydroxy-L-lysine + GTP = (5R)-5-phosphooxy-L-lysine + GDP + H(+)</text>
        <dbReference type="Rhea" id="RHEA:19049"/>
        <dbReference type="ChEBI" id="CHEBI:15378"/>
        <dbReference type="ChEBI" id="CHEBI:37565"/>
        <dbReference type="ChEBI" id="CHEBI:57882"/>
        <dbReference type="ChEBI" id="CHEBI:58189"/>
        <dbReference type="ChEBI" id="CHEBI:58357"/>
        <dbReference type="EC" id="2.7.1.81"/>
    </reaction>
</comment>
<keyword evidence="4" id="KW-0418">Kinase</keyword>
<evidence type="ECO:0000256" key="1">
    <source>
        <dbReference type="ARBA" id="ARBA00004496"/>
    </source>
</evidence>
<evidence type="ECO:0000256" key="8">
    <source>
        <dbReference type="ARBA" id="ARBA00040505"/>
    </source>
</evidence>
<gene>
    <name evidence="10" type="ORF">AVDCRST_MAG60-2585</name>
</gene>
<dbReference type="AlphaFoldDB" id="A0A6J4PAW1"/>
<protein>
    <recommendedName>
        <fullName evidence="8">Hydroxylysine kinase</fullName>
        <ecNumber evidence="7">2.7.1.81</ecNumber>
    </recommendedName>
</protein>
<reference evidence="10" key="1">
    <citation type="submission" date="2020-02" db="EMBL/GenBank/DDBJ databases">
        <authorList>
            <person name="Meier V. D."/>
        </authorList>
    </citation>
    <scope>NUCLEOTIDE SEQUENCE</scope>
    <source>
        <strain evidence="10">AVDCRST_MAG60</strain>
    </source>
</reference>
<evidence type="ECO:0000256" key="6">
    <source>
        <dbReference type="ARBA" id="ARBA00037368"/>
    </source>
</evidence>
<name>A0A6J4PAW1_9ACTN</name>
<dbReference type="EMBL" id="CADCUN010000276">
    <property type="protein sequence ID" value="CAA9409438.1"/>
    <property type="molecule type" value="Genomic_DNA"/>
</dbReference>
<dbReference type="InterPro" id="IPR050249">
    <property type="entry name" value="Pseudomonas-type_ThrB"/>
</dbReference>
<dbReference type="EC" id="2.7.1.81" evidence="7"/>
<proteinExistence type="predicted"/>
<keyword evidence="2" id="KW-0963">Cytoplasm</keyword>
<evidence type="ECO:0000256" key="4">
    <source>
        <dbReference type="ARBA" id="ARBA00022777"/>
    </source>
</evidence>
<comment type="subcellular location">
    <subcellularLocation>
        <location evidence="1">Cytoplasm</location>
    </subcellularLocation>
</comment>
<accession>A0A6J4PAW1</accession>
<dbReference type="InterPro" id="IPR002575">
    <property type="entry name" value="Aminoglycoside_PTrfase"/>
</dbReference>
<sequence>MSACPLDLPVDEVRRILRTGYGLEAERVDVVSGELATVCRAVAHGRTYALKAMPVRGADVHHVRWQTDVMRRLANRGLPVPALTADVKGSDLHEHVRGETLVLVQLTDWFSDPPLHDVEVDRPLLRSVGETAAQVSIALEGLEPPVPSTHPWELVRTRESLIAALDEVRDVSVARLVRDALEVFDRRLAPLLPHLPWCVVHHDLHDSNLLVGSSPTGPRGITGILDFGDMVRAPRVAELAVAAAYAARNTEDPRGALIDVAAGWSSRLDLTPDESRALLPAAIARLAVNTAIWASRMSGPRATYARARAVGSTGALAALLEVEPRPFHRDLSEAVADAHREAGPRGAAPC</sequence>
<dbReference type="GO" id="GO:0005737">
    <property type="term" value="C:cytoplasm"/>
    <property type="evidence" value="ECO:0007669"/>
    <property type="project" value="UniProtKB-SubCell"/>
</dbReference>
<evidence type="ECO:0000256" key="2">
    <source>
        <dbReference type="ARBA" id="ARBA00022490"/>
    </source>
</evidence>
<organism evidence="10">
    <name type="scientific">uncultured Nocardioides sp</name>
    <dbReference type="NCBI Taxonomy" id="198441"/>
    <lineage>
        <taxon>Bacteria</taxon>
        <taxon>Bacillati</taxon>
        <taxon>Actinomycetota</taxon>
        <taxon>Actinomycetes</taxon>
        <taxon>Propionibacteriales</taxon>
        <taxon>Nocardioidaceae</taxon>
        <taxon>Nocardioides</taxon>
        <taxon>environmental samples</taxon>
    </lineage>
</organism>
<dbReference type="Pfam" id="PF01636">
    <property type="entry name" value="APH"/>
    <property type="match status" value="1"/>
</dbReference>
<keyword evidence="3" id="KW-0808">Transferase</keyword>
<evidence type="ECO:0000256" key="5">
    <source>
        <dbReference type="ARBA" id="ARBA00036820"/>
    </source>
</evidence>
<evidence type="ECO:0000256" key="7">
    <source>
        <dbReference type="ARBA" id="ARBA00038873"/>
    </source>
</evidence>
<dbReference type="SUPFAM" id="SSF56112">
    <property type="entry name" value="Protein kinase-like (PK-like)"/>
    <property type="match status" value="1"/>
</dbReference>
<dbReference type="PANTHER" id="PTHR21064:SF1">
    <property type="entry name" value="HYDROXYLYSINE KINASE"/>
    <property type="match status" value="1"/>
</dbReference>
<dbReference type="GO" id="GO:0047992">
    <property type="term" value="F:hydroxylysine kinase activity"/>
    <property type="evidence" value="ECO:0007669"/>
    <property type="project" value="UniProtKB-EC"/>
</dbReference>
<comment type="function">
    <text evidence="6">Catalyzes the GTP-dependent phosphorylation of 5-hydroxy-L-lysine.</text>
</comment>
<dbReference type="Gene3D" id="3.90.1200.10">
    <property type="match status" value="1"/>
</dbReference>
<dbReference type="PANTHER" id="PTHR21064">
    <property type="entry name" value="AMINOGLYCOSIDE PHOSPHOTRANSFERASE DOMAIN-CONTAINING PROTEIN-RELATED"/>
    <property type="match status" value="1"/>
</dbReference>
<evidence type="ECO:0000256" key="3">
    <source>
        <dbReference type="ARBA" id="ARBA00022679"/>
    </source>
</evidence>